<organism evidence="1">
    <name type="scientific">Solivirus sp</name>
    <dbReference type="NCBI Taxonomy" id="2487772"/>
    <lineage>
        <taxon>Viruses</taxon>
        <taxon>Pithoviruses</taxon>
    </lineage>
</organism>
<sequence length="219" mass="23558">MTEYDYSLSTDFPAPHEVSETQLIEQIHLSTISGTLDSIDVSGDTVALTFVDPLSGGDKTTLDGIVAAHVPQPEIYDSTAIIRDEKSTTTNGGNLTQGVWTTRNLNTTYGYNVYFFVSVASNIFTLQPGHYLISAVVKSSGIGTNQLRIYDVTNSAPLFYGNNSTGDDSDLQGYINTDTVNQYSLQQFAAGSSVITNGLGVANSFGGPEVYVDVRIEQL</sequence>
<reference evidence="1" key="1">
    <citation type="submission" date="2018-10" db="EMBL/GenBank/DDBJ databases">
        <title>Hidden diversity of soil giant viruses.</title>
        <authorList>
            <person name="Schulz F."/>
            <person name="Alteio L."/>
            <person name="Goudeau D."/>
            <person name="Ryan E.M."/>
            <person name="Malmstrom R.R."/>
            <person name="Blanchard J."/>
            <person name="Woyke T."/>
        </authorList>
    </citation>
    <scope>NUCLEOTIDE SEQUENCE</scope>
    <source>
        <strain evidence="1">SOV1</strain>
    </source>
</reference>
<proteinExistence type="predicted"/>
<name>A0A3G5AJG6_9VIRU</name>
<dbReference type="EMBL" id="MK072491">
    <property type="protein sequence ID" value="AYV86023.1"/>
    <property type="molecule type" value="Genomic_DNA"/>
</dbReference>
<evidence type="ECO:0000313" key="1">
    <source>
        <dbReference type="EMBL" id="AYV86023.1"/>
    </source>
</evidence>
<protein>
    <submittedName>
        <fullName evidence="1">Uncharacterized protein</fullName>
    </submittedName>
</protein>
<gene>
    <name evidence="1" type="ORF">Solivirus3_23</name>
</gene>
<accession>A0A3G5AJG6</accession>